<reference evidence="4" key="1">
    <citation type="submission" date="2022-04" db="EMBL/GenBank/DDBJ databases">
        <title>Halocatena sp. nov., isolated from a salt lake.</title>
        <authorList>
            <person name="Cui H.-L."/>
        </authorList>
    </citation>
    <scope>NUCLEOTIDE SEQUENCE</scope>
    <source>
        <strain evidence="4">AD-1</strain>
    </source>
</reference>
<gene>
    <name evidence="4" type="ORF">MW046_02895</name>
</gene>
<feature type="transmembrane region" description="Helical" evidence="2">
    <location>
        <begin position="317"/>
        <end position="336"/>
    </location>
</feature>
<dbReference type="CDD" id="cd06257">
    <property type="entry name" value="DnaJ"/>
    <property type="match status" value="1"/>
</dbReference>
<evidence type="ECO:0000256" key="1">
    <source>
        <dbReference type="SAM" id="MobiDB-lite"/>
    </source>
</evidence>
<organism evidence="4 5">
    <name type="scientific">Halocatena salina</name>
    <dbReference type="NCBI Taxonomy" id="2934340"/>
    <lineage>
        <taxon>Archaea</taxon>
        <taxon>Methanobacteriati</taxon>
        <taxon>Methanobacteriota</taxon>
        <taxon>Stenosarchaea group</taxon>
        <taxon>Halobacteria</taxon>
        <taxon>Halobacteriales</taxon>
        <taxon>Natronomonadaceae</taxon>
        <taxon>Halocatena</taxon>
    </lineage>
</organism>
<feature type="compositionally biased region" description="Basic and acidic residues" evidence="1">
    <location>
        <begin position="18"/>
        <end position="78"/>
    </location>
</feature>
<feature type="transmembrane region" description="Helical" evidence="2">
    <location>
        <begin position="207"/>
        <end position="227"/>
    </location>
</feature>
<dbReference type="PRINTS" id="PR00625">
    <property type="entry name" value="JDOMAIN"/>
</dbReference>
<dbReference type="Gene3D" id="1.10.287.110">
    <property type="entry name" value="DnaJ domain"/>
    <property type="match status" value="1"/>
</dbReference>
<dbReference type="PANTHER" id="PTHR44825">
    <property type="match status" value="1"/>
</dbReference>
<evidence type="ECO:0000313" key="5">
    <source>
        <dbReference type="Proteomes" id="UP000831768"/>
    </source>
</evidence>
<keyword evidence="2" id="KW-0812">Transmembrane</keyword>
<evidence type="ECO:0000313" key="4">
    <source>
        <dbReference type="EMBL" id="UPM43401.1"/>
    </source>
</evidence>
<feature type="transmembrane region" description="Helical" evidence="2">
    <location>
        <begin position="247"/>
        <end position="272"/>
    </location>
</feature>
<dbReference type="InterPro" id="IPR001623">
    <property type="entry name" value="DnaJ_domain"/>
</dbReference>
<keyword evidence="2" id="KW-1133">Transmembrane helix</keyword>
<evidence type="ECO:0000259" key="3">
    <source>
        <dbReference type="PROSITE" id="PS50076"/>
    </source>
</evidence>
<dbReference type="Pfam" id="PF00226">
    <property type="entry name" value="DnaJ"/>
    <property type="match status" value="1"/>
</dbReference>
<dbReference type="KEGG" id="haad:MW046_02895"/>
<dbReference type="Proteomes" id="UP000831768">
    <property type="component" value="Chromosome"/>
</dbReference>
<dbReference type="GeneID" id="71926960"/>
<feature type="domain" description="J" evidence="3">
    <location>
        <begin position="4"/>
        <end position="68"/>
    </location>
</feature>
<dbReference type="InterPro" id="IPR036869">
    <property type="entry name" value="J_dom_sf"/>
</dbReference>
<name>A0A8U0A2H5_9EURY</name>
<evidence type="ECO:0000256" key="2">
    <source>
        <dbReference type="SAM" id="Phobius"/>
    </source>
</evidence>
<feature type="transmembrane region" description="Helical" evidence="2">
    <location>
        <begin position="177"/>
        <end position="195"/>
    </location>
</feature>
<dbReference type="AlphaFoldDB" id="A0A8U0A2H5"/>
<dbReference type="PROSITE" id="PS50076">
    <property type="entry name" value="DNAJ_2"/>
    <property type="match status" value="1"/>
</dbReference>
<keyword evidence="5" id="KW-1185">Reference proteome</keyword>
<dbReference type="RefSeq" id="WP_247994068.1">
    <property type="nucleotide sequence ID" value="NZ_CP096019.1"/>
</dbReference>
<feature type="region of interest" description="Disordered" evidence="1">
    <location>
        <begin position="1"/>
        <end position="100"/>
    </location>
</feature>
<feature type="compositionally biased region" description="Basic and acidic residues" evidence="1">
    <location>
        <begin position="88"/>
        <end position="100"/>
    </location>
</feature>
<feature type="transmembrane region" description="Helical" evidence="2">
    <location>
        <begin position="278"/>
        <end position="305"/>
    </location>
</feature>
<dbReference type="InterPro" id="IPR052763">
    <property type="entry name" value="DnaJ_C4"/>
</dbReference>
<dbReference type="SUPFAM" id="SSF46565">
    <property type="entry name" value="Chaperone J-domain"/>
    <property type="match status" value="1"/>
</dbReference>
<proteinExistence type="predicted"/>
<accession>A0A8U0A2H5</accession>
<feature type="transmembrane region" description="Helical" evidence="2">
    <location>
        <begin position="369"/>
        <end position="390"/>
    </location>
</feature>
<dbReference type="EMBL" id="CP096019">
    <property type="protein sequence ID" value="UPM43401.1"/>
    <property type="molecule type" value="Genomic_DNA"/>
</dbReference>
<feature type="transmembrane region" description="Helical" evidence="2">
    <location>
        <begin position="452"/>
        <end position="470"/>
    </location>
</feature>
<feature type="transmembrane region" description="Helical" evidence="2">
    <location>
        <begin position="411"/>
        <end position="432"/>
    </location>
</feature>
<keyword evidence="2" id="KW-0472">Membrane</keyword>
<dbReference type="PANTHER" id="PTHR44825:SF1">
    <property type="entry name" value="DNAJ HOMOLOG SUBFAMILY C MEMBER 4"/>
    <property type="match status" value="1"/>
</dbReference>
<protein>
    <submittedName>
        <fullName evidence="4">J domain-containing protein</fullName>
    </submittedName>
</protein>
<dbReference type="SMART" id="SM00271">
    <property type="entry name" value="DnaJ"/>
    <property type="match status" value="1"/>
</dbReference>
<sequence>MTESYYELLDVSPNASESEIRKAYREQVKRHHPDVSDEPDARQKIIQIREAKEVLTDEQQRTAYDRKRASGNGRKEGTRGASASPNSSEDRHQRGSENDRWWTRTRANRWTRTRTRERERTASTERVDPTMREQIEWAADRLRESTALFVRAITEPPPNPVPFVRGWLEGKMQSPTAIRLGFAALLVLTFTQSLPSVIDAYSPNDPVFGMGIVLGSLFISYAGYEFVSPLPFEPPRQRERYKPAGKLRLWPIIGANLVSLLMIALGYAMGAANGGTGFALASVVVFGVFFVVIPSVFGNGLRFLVGGNEDVAKHTTWVGVGLGVLTAIVVLFTPIGGETFQRLISLVGDPSSSPWVDPFLLGPVRIGTLLNFLLGMTLISGLLWSSVAMCRDLTAAPWSDRYDHGYRIHPAIWNAALAAPFAVVAWMIGSGIHQIPLQLPFVATLMITRHSMASVIVLLPTVLTGVYILRRRAEPLFRERLYGQQ</sequence>